<feature type="binding site" evidence="5">
    <location>
        <position position="53"/>
    </location>
    <ligand>
        <name>Mg(2+)</name>
        <dbReference type="ChEBI" id="CHEBI:18420"/>
        <label>1</label>
    </ligand>
</feature>
<dbReference type="Pfam" id="PF00719">
    <property type="entry name" value="Pyrophosphatase"/>
    <property type="match status" value="1"/>
</dbReference>
<comment type="cofactor">
    <cofactor evidence="1 5">
        <name>Mg(2+)</name>
        <dbReference type="ChEBI" id="CHEBI:18420"/>
    </cofactor>
</comment>
<dbReference type="GO" id="GO:0000287">
    <property type="term" value="F:magnesium ion binding"/>
    <property type="evidence" value="ECO:0007669"/>
    <property type="project" value="UniProtKB-UniRule"/>
</dbReference>
<dbReference type="HAMAP" id="MF_00209">
    <property type="entry name" value="Inorganic_PPase"/>
    <property type="match status" value="1"/>
</dbReference>
<keyword evidence="7" id="KW-1185">Reference proteome</keyword>
<keyword evidence="2 5" id="KW-0479">Metal-binding</keyword>
<dbReference type="GO" id="GO:0004427">
    <property type="term" value="F:inorganic diphosphate phosphatase activity"/>
    <property type="evidence" value="ECO:0007669"/>
    <property type="project" value="UniProtKB-UniRule"/>
</dbReference>
<dbReference type="EC" id="3.6.1.1" evidence="5"/>
<comment type="similarity">
    <text evidence="5">Belongs to the PPase family.</text>
</comment>
<name>A0A7S7NYD4_PALFE</name>
<protein>
    <recommendedName>
        <fullName evidence="5">Inorganic pyrophosphatase</fullName>
        <ecNumber evidence="5">3.6.1.1</ecNumber>
    </recommendedName>
    <alternativeName>
        <fullName evidence="5">Pyrophosphate phospho-hydrolase</fullName>
        <shortName evidence="5">PPase</shortName>
    </alternativeName>
</protein>
<dbReference type="InterPro" id="IPR008162">
    <property type="entry name" value="Pyrophosphatase"/>
</dbReference>
<dbReference type="PANTHER" id="PTHR10286">
    <property type="entry name" value="INORGANIC PYROPHOSPHATASE"/>
    <property type="match status" value="1"/>
</dbReference>
<feature type="binding site" evidence="5">
    <location>
        <position position="38"/>
    </location>
    <ligand>
        <name>substrate</name>
    </ligand>
</feature>
<keyword evidence="4 5" id="KW-0460">Magnesium</keyword>
<evidence type="ECO:0000256" key="5">
    <source>
        <dbReference type="HAMAP-Rule" id="MF_00209"/>
    </source>
</evidence>
<gene>
    <name evidence="5" type="primary">ppa</name>
    <name evidence="6" type="ORF">IRI77_17225</name>
</gene>
<accession>A0A7S7NYD4</accession>
<evidence type="ECO:0000313" key="7">
    <source>
        <dbReference type="Proteomes" id="UP000593892"/>
    </source>
</evidence>
<dbReference type="KEGG" id="pfer:IRI77_17225"/>
<dbReference type="GO" id="GO:0006796">
    <property type="term" value="P:phosphate-containing compound metabolic process"/>
    <property type="evidence" value="ECO:0007669"/>
    <property type="project" value="InterPro"/>
</dbReference>
<feature type="binding site" evidence="5">
    <location>
        <position position="53"/>
    </location>
    <ligand>
        <name>Mg(2+)</name>
        <dbReference type="ChEBI" id="CHEBI:18420"/>
        <label>2</label>
    </ligand>
</feature>
<comment type="function">
    <text evidence="5">Catalyzes the hydrolysis of inorganic pyrophosphate (PPi) forming two phosphate ions.</text>
</comment>
<feature type="binding site" evidence="5">
    <location>
        <position position="122"/>
    </location>
    <ligand>
        <name>substrate</name>
    </ligand>
</feature>
<dbReference type="AlphaFoldDB" id="A0A7S7NYD4"/>
<sequence length="166" mass="18925">MIVEIPKNSANKVEYDGNLGLFRLDRTLYSPMHYPGDYGFIPGTLAEDGDPLDVLTLVNEPSFTGCLIEVRPVGVLDMVDREEQDQKIIAVPTRNPRYDQIHTMDQVFPHVRRELEHFFSIYKELEGRVATTHGWGGPREARRCIVEARQRYLDSKATPEPLAEGI</sequence>
<evidence type="ECO:0000256" key="4">
    <source>
        <dbReference type="ARBA" id="ARBA00022842"/>
    </source>
</evidence>
<feature type="binding site" evidence="5">
    <location>
        <position position="12"/>
    </location>
    <ligand>
        <name>substrate</name>
    </ligand>
</feature>
<comment type="subunit">
    <text evidence="5">Homohexamer.</text>
</comment>
<evidence type="ECO:0000313" key="6">
    <source>
        <dbReference type="EMBL" id="QOY92036.1"/>
    </source>
</evidence>
<dbReference type="SUPFAM" id="SSF50324">
    <property type="entry name" value="Inorganic pyrophosphatase"/>
    <property type="match status" value="1"/>
</dbReference>
<dbReference type="InterPro" id="IPR036649">
    <property type="entry name" value="Pyrophosphatase_sf"/>
</dbReference>
<keyword evidence="3 5" id="KW-0378">Hydrolase</keyword>
<proteinExistence type="inferred from homology"/>
<dbReference type="Gene3D" id="3.90.80.10">
    <property type="entry name" value="Inorganic pyrophosphatase"/>
    <property type="match status" value="1"/>
</dbReference>
<keyword evidence="5" id="KW-0963">Cytoplasm</keyword>
<comment type="subcellular location">
    <subcellularLocation>
        <location evidence="5">Cytoplasm</location>
    </subcellularLocation>
</comment>
<evidence type="ECO:0000256" key="2">
    <source>
        <dbReference type="ARBA" id="ARBA00022723"/>
    </source>
</evidence>
<evidence type="ECO:0000256" key="1">
    <source>
        <dbReference type="ARBA" id="ARBA00001946"/>
    </source>
</evidence>
<reference evidence="6 7" key="1">
    <citation type="submission" date="2020-10" db="EMBL/GenBank/DDBJ databases">
        <title>Complete genome sequence of Paludibaculum fermentans P105T, a facultatively anaerobic acidobacterium capable of dissimilatory Fe(III) reduction.</title>
        <authorList>
            <person name="Dedysh S.N."/>
            <person name="Beletsky A.V."/>
            <person name="Kulichevskaya I.S."/>
            <person name="Mardanov A.V."/>
            <person name="Ravin N.V."/>
        </authorList>
    </citation>
    <scope>NUCLEOTIDE SEQUENCE [LARGE SCALE GENOMIC DNA]</scope>
    <source>
        <strain evidence="6 7">P105</strain>
    </source>
</reference>
<dbReference type="PROSITE" id="PS00387">
    <property type="entry name" value="PPASE"/>
    <property type="match status" value="1"/>
</dbReference>
<feature type="binding site" evidence="5">
    <location>
        <position position="48"/>
    </location>
    <ligand>
        <name>Mg(2+)</name>
        <dbReference type="ChEBI" id="CHEBI:18420"/>
        <label>1</label>
    </ligand>
</feature>
<feature type="binding site" evidence="5">
    <location>
        <position position="85"/>
    </location>
    <ligand>
        <name>Mg(2+)</name>
        <dbReference type="ChEBI" id="CHEBI:18420"/>
        <label>1</label>
    </ligand>
</feature>
<dbReference type="EMBL" id="CP063849">
    <property type="protein sequence ID" value="QOY92036.1"/>
    <property type="molecule type" value="Genomic_DNA"/>
</dbReference>
<organism evidence="6 7">
    <name type="scientific">Paludibaculum fermentans</name>
    <dbReference type="NCBI Taxonomy" id="1473598"/>
    <lineage>
        <taxon>Bacteria</taxon>
        <taxon>Pseudomonadati</taxon>
        <taxon>Acidobacteriota</taxon>
        <taxon>Terriglobia</taxon>
        <taxon>Bryobacterales</taxon>
        <taxon>Bryobacteraceae</taxon>
        <taxon>Paludibaculum</taxon>
    </lineage>
</organism>
<evidence type="ECO:0000256" key="3">
    <source>
        <dbReference type="ARBA" id="ARBA00022801"/>
    </source>
</evidence>
<dbReference type="GO" id="GO:0005737">
    <property type="term" value="C:cytoplasm"/>
    <property type="evidence" value="ECO:0007669"/>
    <property type="project" value="UniProtKB-SubCell"/>
</dbReference>
<comment type="catalytic activity">
    <reaction evidence="5">
        <text>diphosphate + H2O = 2 phosphate + H(+)</text>
        <dbReference type="Rhea" id="RHEA:24576"/>
        <dbReference type="ChEBI" id="CHEBI:15377"/>
        <dbReference type="ChEBI" id="CHEBI:15378"/>
        <dbReference type="ChEBI" id="CHEBI:33019"/>
        <dbReference type="ChEBI" id="CHEBI:43474"/>
        <dbReference type="EC" id="3.6.1.1"/>
    </reaction>
</comment>
<dbReference type="CDD" id="cd00412">
    <property type="entry name" value="pyrophosphatase"/>
    <property type="match status" value="1"/>
</dbReference>
<dbReference type="Proteomes" id="UP000593892">
    <property type="component" value="Chromosome"/>
</dbReference>
<feature type="binding site" evidence="5">
    <location>
        <position position="26"/>
    </location>
    <ligand>
        <name>substrate</name>
    </ligand>
</feature>